<feature type="transmembrane region" description="Helical" evidence="6">
    <location>
        <begin position="86"/>
        <end position="106"/>
    </location>
</feature>
<dbReference type="AlphaFoldDB" id="A0A0P9GKQ8"/>
<evidence type="ECO:0000259" key="7">
    <source>
        <dbReference type="Pfam" id="PF00520"/>
    </source>
</evidence>
<feature type="transmembrane region" description="Helical" evidence="6">
    <location>
        <begin position="202"/>
        <end position="226"/>
    </location>
</feature>
<reference evidence="9" key="1">
    <citation type="submission" date="2016-10" db="EMBL/GenBank/DDBJ databases">
        <authorList>
            <person name="Varghese N."/>
        </authorList>
    </citation>
    <scope>NUCLEOTIDE SEQUENCE [LARGE SCALE GENOMIC DNA]</scope>
    <source>
        <strain evidence="9">HL 19</strain>
    </source>
</reference>
<feature type="domain" description="Ion transport" evidence="7">
    <location>
        <begin position="24"/>
        <end position="234"/>
    </location>
</feature>
<dbReference type="SUPFAM" id="SSF81324">
    <property type="entry name" value="Voltage-gated potassium channels"/>
    <property type="match status" value="1"/>
</dbReference>
<dbReference type="Proteomes" id="UP000183104">
    <property type="component" value="Unassembled WGS sequence"/>
</dbReference>
<keyword evidence="8" id="KW-0406">Ion transport</keyword>
<accession>A0A0P9GKQ8</accession>
<evidence type="ECO:0000256" key="4">
    <source>
        <dbReference type="ARBA" id="ARBA00023136"/>
    </source>
</evidence>
<dbReference type="PANTHER" id="PTHR10037">
    <property type="entry name" value="VOLTAGE-GATED CATION CHANNEL CALCIUM AND SODIUM"/>
    <property type="match status" value="1"/>
</dbReference>
<evidence type="ECO:0000256" key="6">
    <source>
        <dbReference type="SAM" id="Phobius"/>
    </source>
</evidence>
<dbReference type="Gene3D" id="1.10.287.70">
    <property type="match status" value="1"/>
</dbReference>
<dbReference type="STRING" id="381306.AN478_06000"/>
<keyword evidence="8" id="KW-0813">Transport</keyword>
<feature type="coiled-coil region" evidence="5">
    <location>
        <begin position="245"/>
        <end position="272"/>
    </location>
</feature>
<dbReference type="Gene3D" id="1.20.120.350">
    <property type="entry name" value="Voltage-gated potassium channels. Chain C"/>
    <property type="match status" value="1"/>
</dbReference>
<dbReference type="RefSeq" id="WP_054965703.1">
    <property type="nucleotide sequence ID" value="NZ_FMUN01000006.1"/>
</dbReference>
<evidence type="ECO:0000313" key="9">
    <source>
        <dbReference type="Proteomes" id="UP000183104"/>
    </source>
</evidence>
<dbReference type="InterPro" id="IPR043203">
    <property type="entry name" value="VGCC_Ca_Na"/>
</dbReference>
<proteinExistence type="predicted"/>
<keyword evidence="2 6" id="KW-0812">Transmembrane</keyword>
<evidence type="ECO:0000256" key="1">
    <source>
        <dbReference type="ARBA" id="ARBA00004141"/>
    </source>
</evidence>
<dbReference type="EMBL" id="FMUN01000006">
    <property type="protein sequence ID" value="SCY46432.1"/>
    <property type="molecule type" value="Genomic_DNA"/>
</dbReference>
<dbReference type="GO" id="GO:0001518">
    <property type="term" value="C:voltage-gated sodium channel complex"/>
    <property type="evidence" value="ECO:0007669"/>
    <property type="project" value="TreeGrafter"/>
</dbReference>
<keyword evidence="3 6" id="KW-1133">Transmembrane helix</keyword>
<organism evidence="8 9">
    <name type="scientific">Thiohalorhabdus denitrificans</name>
    <dbReference type="NCBI Taxonomy" id="381306"/>
    <lineage>
        <taxon>Bacteria</taxon>
        <taxon>Pseudomonadati</taxon>
        <taxon>Pseudomonadota</taxon>
        <taxon>Gammaproteobacteria</taxon>
        <taxon>Thiohalorhabdales</taxon>
        <taxon>Thiohalorhabdaceae</taxon>
        <taxon>Thiohalorhabdus</taxon>
    </lineage>
</organism>
<keyword evidence="8" id="KW-0407">Ion channel</keyword>
<evidence type="ECO:0000256" key="3">
    <source>
        <dbReference type="ARBA" id="ARBA00022989"/>
    </source>
</evidence>
<keyword evidence="4 6" id="KW-0472">Membrane</keyword>
<comment type="subcellular location">
    <subcellularLocation>
        <location evidence="1">Membrane</location>
        <topology evidence="1">Multi-pass membrane protein</topology>
    </subcellularLocation>
</comment>
<evidence type="ECO:0000256" key="5">
    <source>
        <dbReference type="SAM" id="Coils"/>
    </source>
</evidence>
<dbReference type="GO" id="GO:0005248">
    <property type="term" value="F:voltage-gated sodium channel activity"/>
    <property type="evidence" value="ECO:0007669"/>
    <property type="project" value="TreeGrafter"/>
</dbReference>
<dbReference type="InterPro" id="IPR005821">
    <property type="entry name" value="Ion_trans_dom"/>
</dbReference>
<keyword evidence="9" id="KW-1185">Reference proteome</keyword>
<keyword evidence="5" id="KW-0175">Coiled coil</keyword>
<gene>
    <name evidence="8" type="ORF">SAMN05661077_2177</name>
</gene>
<dbReference type="PANTHER" id="PTHR10037:SF62">
    <property type="entry name" value="SODIUM CHANNEL PROTEIN 60E"/>
    <property type="match status" value="1"/>
</dbReference>
<evidence type="ECO:0000256" key="2">
    <source>
        <dbReference type="ARBA" id="ARBA00022692"/>
    </source>
</evidence>
<dbReference type="Pfam" id="PF00520">
    <property type="entry name" value="Ion_trans"/>
    <property type="match status" value="1"/>
</dbReference>
<dbReference type="PATRIC" id="fig|381306.5.peg.2401"/>
<dbReference type="InterPro" id="IPR027359">
    <property type="entry name" value="Volt_channel_dom_sf"/>
</dbReference>
<name>A0A0P9GKQ8_9GAMM</name>
<sequence>MTTLTRPNWRAQLGSWVESARVQRVITALILINAVTLGLQTSERAVEAAGGLLYVIDRLVVAVFVLEITAKLAAFRGAFWRSGWNVFDFLVVGVSVIPAGEQFAVLRALRVLRVLRLTTVVPQMRSVVGSLLAALPGMTSIIAVLLLIFYVAGVMATRLYGEQFPDDFGNIGISMYTLFQIMTLESWSEAIVRPVMEVYPSAWLFFVPFIVITSFAVLNLFMALIVDSMQKLHAAEWEEEREEISEIGARERAAIEEELASLREELRLLRREMAGGGQRTEDRD</sequence>
<feature type="transmembrane region" description="Helical" evidence="6">
    <location>
        <begin position="127"/>
        <end position="152"/>
    </location>
</feature>
<evidence type="ECO:0000313" key="8">
    <source>
        <dbReference type="EMBL" id="SCY46432.1"/>
    </source>
</evidence>
<dbReference type="OrthoDB" id="5297065at2"/>
<protein>
    <submittedName>
        <fullName evidence="8">Voltage-gated sodium channel</fullName>
    </submittedName>
</protein>
<feature type="transmembrane region" description="Helical" evidence="6">
    <location>
        <begin position="51"/>
        <end position="74"/>
    </location>
</feature>